<evidence type="ECO:0000256" key="4">
    <source>
        <dbReference type="ARBA" id="ARBA00047475"/>
    </source>
</evidence>
<evidence type="ECO:0000256" key="1">
    <source>
        <dbReference type="ARBA" id="ARBA00009995"/>
    </source>
</evidence>
<dbReference type="AlphaFoldDB" id="A0AAD4NJT4"/>
<evidence type="ECO:0000256" key="2">
    <source>
        <dbReference type="ARBA" id="ARBA00022676"/>
    </source>
</evidence>
<evidence type="ECO:0000256" key="6">
    <source>
        <dbReference type="RuleBase" id="RU362059"/>
    </source>
</evidence>
<keyword evidence="6" id="KW-0812">Transmembrane</keyword>
<dbReference type="SUPFAM" id="SSF53756">
    <property type="entry name" value="UDP-Glycosyltransferase/glycogen phosphorylase"/>
    <property type="match status" value="1"/>
</dbReference>
<dbReference type="Gene3D" id="3.40.50.2000">
    <property type="entry name" value="Glycogen Phosphorylase B"/>
    <property type="match status" value="1"/>
</dbReference>
<dbReference type="PROSITE" id="PS00375">
    <property type="entry name" value="UDPGT"/>
    <property type="match status" value="1"/>
</dbReference>
<evidence type="ECO:0000313" key="7">
    <source>
        <dbReference type="EMBL" id="KAI1729511.1"/>
    </source>
</evidence>
<dbReference type="GO" id="GO:0015020">
    <property type="term" value="F:glucuronosyltransferase activity"/>
    <property type="evidence" value="ECO:0007669"/>
    <property type="project" value="UniProtKB-EC"/>
</dbReference>
<comment type="catalytic activity">
    <reaction evidence="4 6">
        <text>glucuronate acceptor + UDP-alpha-D-glucuronate = acceptor beta-D-glucuronoside + UDP + H(+)</text>
        <dbReference type="Rhea" id="RHEA:21032"/>
        <dbReference type="ChEBI" id="CHEBI:15378"/>
        <dbReference type="ChEBI" id="CHEBI:58052"/>
        <dbReference type="ChEBI" id="CHEBI:58223"/>
        <dbReference type="ChEBI" id="CHEBI:132367"/>
        <dbReference type="ChEBI" id="CHEBI:132368"/>
        <dbReference type="EC" id="2.4.1.17"/>
    </reaction>
</comment>
<comment type="caution">
    <text evidence="7">The sequence shown here is derived from an EMBL/GenBank/DDBJ whole genome shotgun (WGS) entry which is preliminary data.</text>
</comment>
<dbReference type="Pfam" id="PF00201">
    <property type="entry name" value="UDPGT"/>
    <property type="match status" value="1"/>
</dbReference>
<comment type="similarity">
    <text evidence="1 5">Belongs to the UDP-glycosyltransferase family.</text>
</comment>
<dbReference type="GO" id="GO:0016020">
    <property type="term" value="C:membrane"/>
    <property type="evidence" value="ECO:0007669"/>
    <property type="project" value="UniProtKB-SubCell"/>
</dbReference>
<keyword evidence="8" id="KW-1185">Reference proteome</keyword>
<feature type="transmembrane region" description="Helical" evidence="6">
    <location>
        <begin position="438"/>
        <end position="466"/>
    </location>
</feature>
<keyword evidence="2 5" id="KW-0328">Glycosyltransferase</keyword>
<reference evidence="7" key="1">
    <citation type="submission" date="2022-01" db="EMBL/GenBank/DDBJ databases">
        <title>Genome Sequence Resource for Two Populations of Ditylenchus destructor, the Migratory Endoparasitic Phytonematode.</title>
        <authorList>
            <person name="Zhang H."/>
            <person name="Lin R."/>
            <person name="Xie B."/>
        </authorList>
    </citation>
    <scope>NUCLEOTIDE SEQUENCE</scope>
    <source>
        <strain evidence="7">BazhouSP</strain>
    </source>
</reference>
<proteinExistence type="inferred from homology"/>
<keyword evidence="3 5" id="KW-0808">Transferase</keyword>
<gene>
    <name evidence="7" type="ORF">DdX_01753</name>
</gene>
<dbReference type="PANTHER" id="PTHR48043">
    <property type="entry name" value="EG:EG0003.4 PROTEIN-RELATED"/>
    <property type="match status" value="1"/>
</dbReference>
<dbReference type="CDD" id="cd03784">
    <property type="entry name" value="GT1_Gtf-like"/>
    <property type="match status" value="1"/>
</dbReference>
<accession>A0AAD4NJT4</accession>
<dbReference type="EMBL" id="JAKKPZ010000001">
    <property type="protein sequence ID" value="KAI1729511.1"/>
    <property type="molecule type" value="Genomic_DNA"/>
</dbReference>
<dbReference type="PANTHER" id="PTHR48043:SF145">
    <property type="entry name" value="FI06409P-RELATED"/>
    <property type="match status" value="1"/>
</dbReference>
<dbReference type="InterPro" id="IPR002213">
    <property type="entry name" value="UDP_glucos_trans"/>
</dbReference>
<evidence type="ECO:0000256" key="5">
    <source>
        <dbReference type="RuleBase" id="RU003718"/>
    </source>
</evidence>
<protein>
    <recommendedName>
        <fullName evidence="6">UDP-glucuronosyltransferase</fullName>
        <ecNumber evidence="6">2.4.1.17</ecNumber>
    </recommendedName>
</protein>
<keyword evidence="6" id="KW-1133">Transmembrane helix</keyword>
<organism evidence="7 8">
    <name type="scientific">Ditylenchus destructor</name>
    <dbReference type="NCBI Taxonomy" id="166010"/>
    <lineage>
        <taxon>Eukaryota</taxon>
        <taxon>Metazoa</taxon>
        <taxon>Ecdysozoa</taxon>
        <taxon>Nematoda</taxon>
        <taxon>Chromadorea</taxon>
        <taxon>Rhabditida</taxon>
        <taxon>Tylenchina</taxon>
        <taxon>Tylenchomorpha</taxon>
        <taxon>Sphaerularioidea</taxon>
        <taxon>Anguinidae</taxon>
        <taxon>Anguininae</taxon>
        <taxon>Ditylenchus</taxon>
    </lineage>
</organism>
<dbReference type="Proteomes" id="UP001201812">
    <property type="component" value="Unassembled WGS sequence"/>
</dbReference>
<sequence>MNPLQECCDKLNSKAQKIIQVERDPAIKEDMLKLNVLKDSFSGNINAHTDGSMQQWAYMLRDCCKEMVSHKKLLEELKGEDYDVGIAEIFEICMFGIFHHIGIGPKLATQAMTLENYSGSRFGIYGVSSYVTNIWAASINAPYMNFMERALNLYVDFLGENYINKMRHGLHQPVLTEAFGDQFPLLKIIVQNASLMFVNSSPFYDLPHHISNKVIHIGGIVEPKNNPLNEEIRRIYEDAKDGVILFSFGTFANPDTMQSGLKLALIKAFAHFPTYRFIWKFKQSDTDKKLLENSTNVHLFEWIDQMAILGHPKTKAFITQCGLNSMNEAALSGVPTVGIPLIGDQRYNAAVMNYKRVGVFVDIQEVESTQGTVVVDALRKVLFELEYRENIQKVRRKLLAQPFSPKEKVIRWVEFAAQFPHLNELNLPTIEEMGLLAYYSWDVILVTFFIFGMILIISAFIAKFVFKSIRRMFVTKIKIA</sequence>
<evidence type="ECO:0000256" key="3">
    <source>
        <dbReference type="ARBA" id="ARBA00022679"/>
    </source>
</evidence>
<comment type="subcellular location">
    <subcellularLocation>
        <location evidence="6">Membrane</location>
        <topology evidence="6">Single-pass membrane protein</topology>
    </subcellularLocation>
</comment>
<dbReference type="FunFam" id="3.40.50.2000:FF:000021">
    <property type="entry name" value="UDP-glucuronosyltransferase"/>
    <property type="match status" value="1"/>
</dbReference>
<dbReference type="InterPro" id="IPR035595">
    <property type="entry name" value="UDP_glycos_trans_CS"/>
</dbReference>
<name>A0AAD4NJT4_9BILA</name>
<keyword evidence="6" id="KW-0472">Membrane</keyword>
<dbReference type="InterPro" id="IPR050271">
    <property type="entry name" value="UDP-glycosyltransferase"/>
</dbReference>
<evidence type="ECO:0000313" key="8">
    <source>
        <dbReference type="Proteomes" id="UP001201812"/>
    </source>
</evidence>
<dbReference type="EC" id="2.4.1.17" evidence="6"/>